<name>A0A0A9FBJ4_ARUDO</name>
<proteinExistence type="predicted"/>
<organism evidence="1">
    <name type="scientific">Arundo donax</name>
    <name type="common">Giant reed</name>
    <name type="synonym">Donax arundinaceus</name>
    <dbReference type="NCBI Taxonomy" id="35708"/>
    <lineage>
        <taxon>Eukaryota</taxon>
        <taxon>Viridiplantae</taxon>
        <taxon>Streptophyta</taxon>
        <taxon>Embryophyta</taxon>
        <taxon>Tracheophyta</taxon>
        <taxon>Spermatophyta</taxon>
        <taxon>Magnoliopsida</taxon>
        <taxon>Liliopsida</taxon>
        <taxon>Poales</taxon>
        <taxon>Poaceae</taxon>
        <taxon>PACMAD clade</taxon>
        <taxon>Arundinoideae</taxon>
        <taxon>Arundineae</taxon>
        <taxon>Arundo</taxon>
    </lineage>
</organism>
<reference evidence="1" key="1">
    <citation type="submission" date="2014-09" db="EMBL/GenBank/DDBJ databases">
        <authorList>
            <person name="Magalhaes I.L.F."/>
            <person name="Oliveira U."/>
            <person name="Santos F.R."/>
            <person name="Vidigal T.H.D.A."/>
            <person name="Brescovit A.D."/>
            <person name="Santos A.J."/>
        </authorList>
    </citation>
    <scope>NUCLEOTIDE SEQUENCE</scope>
    <source>
        <tissue evidence="1">Shoot tissue taken approximately 20 cm above the soil surface</tissue>
    </source>
</reference>
<evidence type="ECO:0000313" key="1">
    <source>
        <dbReference type="EMBL" id="JAE09712.1"/>
    </source>
</evidence>
<dbReference type="EMBL" id="GBRH01188184">
    <property type="protein sequence ID" value="JAE09712.1"/>
    <property type="molecule type" value="Transcribed_RNA"/>
</dbReference>
<protein>
    <submittedName>
        <fullName evidence="1">Uncharacterized protein</fullName>
    </submittedName>
</protein>
<accession>A0A0A9FBJ4</accession>
<dbReference type="AlphaFoldDB" id="A0A0A9FBJ4"/>
<sequence length="46" mass="5429">MCARIIVFCFGRSTRKMMNARYVVNQDGNIQMEESRSLRRYCGISH</sequence>
<reference evidence="1" key="2">
    <citation type="journal article" date="2015" name="Data Brief">
        <title>Shoot transcriptome of the giant reed, Arundo donax.</title>
        <authorList>
            <person name="Barrero R.A."/>
            <person name="Guerrero F.D."/>
            <person name="Moolhuijzen P."/>
            <person name="Goolsby J.A."/>
            <person name="Tidwell J."/>
            <person name="Bellgard S.E."/>
            <person name="Bellgard M.I."/>
        </authorList>
    </citation>
    <scope>NUCLEOTIDE SEQUENCE</scope>
    <source>
        <tissue evidence="1">Shoot tissue taken approximately 20 cm above the soil surface</tissue>
    </source>
</reference>